<protein>
    <submittedName>
        <fullName evidence="6">Uncharacterized protein</fullName>
    </submittedName>
</protein>
<feature type="transmembrane region" description="Helical" evidence="5">
    <location>
        <begin position="47"/>
        <end position="73"/>
    </location>
</feature>
<dbReference type="InterPro" id="IPR007568">
    <property type="entry name" value="RTA1"/>
</dbReference>
<evidence type="ECO:0000256" key="2">
    <source>
        <dbReference type="ARBA" id="ARBA00022692"/>
    </source>
</evidence>
<organism evidence="6 7">
    <name type="scientific">Calycina marina</name>
    <dbReference type="NCBI Taxonomy" id="1763456"/>
    <lineage>
        <taxon>Eukaryota</taxon>
        <taxon>Fungi</taxon>
        <taxon>Dikarya</taxon>
        <taxon>Ascomycota</taxon>
        <taxon>Pezizomycotina</taxon>
        <taxon>Leotiomycetes</taxon>
        <taxon>Helotiales</taxon>
        <taxon>Pezizellaceae</taxon>
        <taxon>Calycina</taxon>
    </lineage>
</organism>
<dbReference type="Pfam" id="PF04479">
    <property type="entry name" value="RTA1"/>
    <property type="match status" value="1"/>
</dbReference>
<dbReference type="OrthoDB" id="3358017at2759"/>
<sequence>MMHYLLMHAPMHPGLVNIVFIYLGVLPEVFTGTGAGRIAGAEPGKSLYIGGGTLIAVATVLQGAIECLCMSTVALLHHRCAKVNMLPKDVKTVYFILYCNSLLVIFRCVFRAA</sequence>
<evidence type="ECO:0000313" key="6">
    <source>
        <dbReference type="EMBL" id="KAG9240913.1"/>
    </source>
</evidence>
<evidence type="ECO:0000256" key="1">
    <source>
        <dbReference type="ARBA" id="ARBA00004141"/>
    </source>
</evidence>
<evidence type="ECO:0000256" key="3">
    <source>
        <dbReference type="ARBA" id="ARBA00022989"/>
    </source>
</evidence>
<reference evidence="6" key="1">
    <citation type="journal article" date="2021" name="IMA Fungus">
        <title>Genomic characterization of three marine fungi, including Emericellopsis atlantica sp. nov. with signatures of a generalist lifestyle and marine biomass degradation.</title>
        <authorList>
            <person name="Hagestad O.C."/>
            <person name="Hou L."/>
            <person name="Andersen J.H."/>
            <person name="Hansen E.H."/>
            <person name="Altermark B."/>
            <person name="Li C."/>
            <person name="Kuhnert E."/>
            <person name="Cox R.J."/>
            <person name="Crous P.W."/>
            <person name="Spatafora J.W."/>
            <person name="Lail K."/>
            <person name="Amirebrahimi M."/>
            <person name="Lipzen A."/>
            <person name="Pangilinan J."/>
            <person name="Andreopoulos W."/>
            <person name="Hayes R.D."/>
            <person name="Ng V."/>
            <person name="Grigoriev I.V."/>
            <person name="Jackson S.A."/>
            <person name="Sutton T.D.S."/>
            <person name="Dobson A.D.W."/>
            <person name="Rama T."/>
        </authorList>
    </citation>
    <scope>NUCLEOTIDE SEQUENCE</scope>
    <source>
        <strain evidence="6">TRa3180A</strain>
    </source>
</reference>
<dbReference type="EMBL" id="MU254311">
    <property type="protein sequence ID" value="KAG9240913.1"/>
    <property type="molecule type" value="Genomic_DNA"/>
</dbReference>
<evidence type="ECO:0000313" key="7">
    <source>
        <dbReference type="Proteomes" id="UP000887226"/>
    </source>
</evidence>
<evidence type="ECO:0000256" key="4">
    <source>
        <dbReference type="ARBA" id="ARBA00023136"/>
    </source>
</evidence>
<accession>A0A9P8CBF8</accession>
<gene>
    <name evidence="6" type="ORF">BJ878DRAFT_259977</name>
</gene>
<comment type="caution">
    <text evidence="6">The sequence shown here is derived from an EMBL/GenBank/DDBJ whole genome shotgun (WGS) entry which is preliminary data.</text>
</comment>
<evidence type="ECO:0000256" key="5">
    <source>
        <dbReference type="SAM" id="Phobius"/>
    </source>
</evidence>
<keyword evidence="3 5" id="KW-1133">Transmembrane helix</keyword>
<keyword evidence="2 5" id="KW-0812">Transmembrane</keyword>
<keyword evidence="7" id="KW-1185">Reference proteome</keyword>
<keyword evidence="4 5" id="KW-0472">Membrane</keyword>
<comment type="subcellular location">
    <subcellularLocation>
        <location evidence="1">Membrane</location>
        <topology evidence="1">Multi-pass membrane protein</topology>
    </subcellularLocation>
</comment>
<name>A0A9P8CBF8_9HELO</name>
<dbReference type="AlphaFoldDB" id="A0A9P8CBF8"/>
<dbReference type="Proteomes" id="UP000887226">
    <property type="component" value="Unassembled WGS sequence"/>
</dbReference>
<feature type="transmembrane region" description="Helical" evidence="5">
    <location>
        <begin position="15"/>
        <end position="35"/>
    </location>
</feature>
<feature type="transmembrane region" description="Helical" evidence="5">
    <location>
        <begin position="93"/>
        <end position="110"/>
    </location>
</feature>
<proteinExistence type="predicted"/>
<dbReference type="GO" id="GO:0016020">
    <property type="term" value="C:membrane"/>
    <property type="evidence" value="ECO:0007669"/>
    <property type="project" value="UniProtKB-SubCell"/>
</dbReference>